<evidence type="ECO:0000256" key="5">
    <source>
        <dbReference type="ARBA" id="ARBA00022737"/>
    </source>
</evidence>
<feature type="domain" description="Cadherin" evidence="13">
    <location>
        <begin position="561"/>
        <end position="673"/>
    </location>
</feature>
<keyword evidence="3" id="KW-0812">Transmembrane</keyword>
<feature type="domain" description="Cadherin" evidence="13">
    <location>
        <begin position="320"/>
        <end position="437"/>
    </location>
</feature>
<reference evidence="14 15" key="2">
    <citation type="submission" date="2018-11" db="EMBL/GenBank/DDBJ databases">
        <authorList>
            <consortium name="Pathogen Informatics"/>
        </authorList>
    </citation>
    <scope>NUCLEOTIDE SEQUENCE [LARGE SCALE GENOMIC DNA]</scope>
    <source>
        <strain evidence="14 15">Egypt</strain>
    </source>
</reference>
<evidence type="ECO:0000259" key="13">
    <source>
        <dbReference type="PROSITE" id="PS50268"/>
    </source>
</evidence>
<feature type="signal peptide" evidence="12">
    <location>
        <begin position="1"/>
        <end position="25"/>
    </location>
</feature>
<evidence type="ECO:0000313" key="14">
    <source>
        <dbReference type="EMBL" id="VDP68516.1"/>
    </source>
</evidence>
<accession>A0A183A847</accession>
<evidence type="ECO:0000256" key="4">
    <source>
        <dbReference type="ARBA" id="ARBA00022729"/>
    </source>
</evidence>
<dbReference type="FunFam" id="2.60.40.60:FF:000020">
    <property type="entry name" value="Dachsous cadherin-related 1b"/>
    <property type="match status" value="1"/>
</dbReference>
<feature type="chain" id="PRO_5043137875" evidence="12">
    <location>
        <begin position="26"/>
        <end position="939"/>
    </location>
</feature>
<evidence type="ECO:0000313" key="16">
    <source>
        <dbReference type="WBParaSite" id="ECPE_0000313501-mRNA-1"/>
    </source>
</evidence>
<dbReference type="PROSITE" id="PS50268">
    <property type="entry name" value="CADHERIN_2"/>
    <property type="match status" value="5"/>
</dbReference>
<dbReference type="Pfam" id="PF00028">
    <property type="entry name" value="Cadherin"/>
    <property type="match status" value="3"/>
</dbReference>
<evidence type="ECO:0000256" key="10">
    <source>
        <dbReference type="ARBA" id="ARBA00023180"/>
    </source>
</evidence>
<dbReference type="InterPro" id="IPR002126">
    <property type="entry name" value="Cadherin-like_dom"/>
</dbReference>
<dbReference type="CDD" id="cd11304">
    <property type="entry name" value="Cadherin_repeat"/>
    <property type="match status" value="6"/>
</dbReference>
<keyword evidence="4 12" id="KW-0732">Signal</keyword>
<comment type="subcellular location">
    <subcellularLocation>
        <location evidence="1">Cell membrane</location>
        <topology evidence="1">Single-pass type I membrane protein</topology>
    </subcellularLocation>
</comment>
<keyword evidence="5" id="KW-0677">Repeat</keyword>
<dbReference type="WBParaSite" id="ECPE_0000313501-mRNA-1">
    <property type="protein sequence ID" value="ECPE_0000313501-mRNA-1"/>
    <property type="gene ID" value="ECPE_0000313501"/>
</dbReference>
<dbReference type="GO" id="GO:0005886">
    <property type="term" value="C:plasma membrane"/>
    <property type="evidence" value="ECO:0007669"/>
    <property type="project" value="UniProtKB-SubCell"/>
</dbReference>
<dbReference type="PRINTS" id="PR00205">
    <property type="entry name" value="CADHERIN"/>
</dbReference>
<keyword evidence="10" id="KW-0325">Glycoprotein</keyword>
<evidence type="ECO:0000256" key="11">
    <source>
        <dbReference type="PROSITE-ProRule" id="PRU00043"/>
    </source>
</evidence>
<evidence type="ECO:0000256" key="9">
    <source>
        <dbReference type="ARBA" id="ARBA00023136"/>
    </source>
</evidence>
<evidence type="ECO:0000256" key="7">
    <source>
        <dbReference type="ARBA" id="ARBA00022889"/>
    </source>
</evidence>
<proteinExistence type="predicted"/>
<evidence type="ECO:0000256" key="12">
    <source>
        <dbReference type="SAM" id="SignalP"/>
    </source>
</evidence>
<feature type="domain" description="Cadherin" evidence="13">
    <location>
        <begin position="442"/>
        <end position="560"/>
    </location>
</feature>
<evidence type="ECO:0000256" key="8">
    <source>
        <dbReference type="ARBA" id="ARBA00022989"/>
    </source>
</evidence>
<dbReference type="InterPro" id="IPR015919">
    <property type="entry name" value="Cadherin-like_sf"/>
</dbReference>
<feature type="domain" description="Cadherin" evidence="13">
    <location>
        <begin position="674"/>
        <end position="882"/>
    </location>
</feature>
<sequence>MQTFVTYKWILCCALLVLGLRSNDGRVVRFVIDEELEKGSKIGSLLDHVPGAFNNLNFVRLSNTDDASNYFNVDQYSGDVNVAARLDREQLCTVKNSISNGDEDVTTSPVLTTPQEVSTADFRSPCELRFSVNCLSANTASGTAPVGGKVIELFDVVITLRDINDNGCIFVPHNRQTVHLAEDSPIGKTRVVLYSPFDPDDAKNGHSLSLSSIRFHNAEKSFVQKHGSIGISETEFHQMFRVHTRFDTPKKYSTDEGNRLTESNKVLIELELIQALDYEKQTNYSFALSANDGSGRKDHQCTLQVLLLVEDCNDNTPRFDQTQYTANLSENTPLGTLIVQLKATDADSGTHGAVTYSIVGSSVDDTNSPFYIHPSKGELRLQHRLNHRQKAKHKLTIQASNTANGTHSSNRVTVPKPGQTATVEINVLDVNDQAPKIRLFSPTGSTRLEVVEESPPGQDVAILDVTDRDVGQNAEVECHLANQSLPGALRMHFLDGPAELVERDYTKKRYKLTVVKTLDRERTAEVHFIVRCWDHGNPRQTTDSPGVLNVVDINDHAPQFEKDSYSISVSEDSDPDRSKSAFRLIQVHARDKDTGLNAQIRYRIDHEIASALLSLVKVDADTGVISSTGNLDRETMESFSLTVMATDMGDPPRSARCKVNVRILDYNDNAPTFSKSFYTFKLPENSPIGQLIGTLRVSDADSEQNSRITVRLEDGSESMELFANSVWNGLGQERVEFSSAIKPMYRDMTMISGKTDRLVSIPQIRVVSYQPHQSNTGTASRNGSVYEIQLYTNSIWDREALFVSRYRKTLMETANERGGFGQSTTSTRIGDLTRKDDLLNQTQMDPYMIVHLRAEDQGNPPLIKRVPVRIRVLDENDNSPTFLFPDINAVNISKVTVSKNEAQRFVFAQSYLLSSPHEVPIILPDGIARNDEKTCASVA</sequence>
<keyword evidence="7" id="KW-0130">Cell adhesion</keyword>
<keyword evidence="9" id="KW-0472">Membrane</keyword>
<dbReference type="Gene3D" id="2.60.40.60">
    <property type="entry name" value="Cadherins"/>
    <property type="match status" value="7"/>
</dbReference>
<evidence type="ECO:0000256" key="6">
    <source>
        <dbReference type="ARBA" id="ARBA00022837"/>
    </source>
</evidence>
<dbReference type="SUPFAM" id="SSF49313">
    <property type="entry name" value="Cadherin-like"/>
    <property type="match status" value="5"/>
</dbReference>
<dbReference type="OrthoDB" id="6272940at2759"/>
<dbReference type="Pfam" id="PF08266">
    <property type="entry name" value="Cadherin_2"/>
    <property type="match status" value="1"/>
</dbReference>
<evidence type="ECO:0000256" key="2">
    <source>
        <dbReference type="ARBA" id="ARBA00022475"/>
    </source>
</evidence>
<dbReference type="InterPro" id="IPR013164">
    <property type="entry name" value="Cadherin_N"/>
</dbReference>
<dbReference type="InterPro" id="IPR050174">
    <property type="entry name" value="Protocadherin/Cadherin-CA"/>
</dbReference>
<evidence type="ECO:0000256" key="1">
    <source>
        <dbReference type="ARBA" id="ARBA00004251"/>
    </source>
</evidence>
<name>A0A183A847_9TREM</name>
<dbReference type="EMBL" id="UZAN01040122">
    <property type="protein sequence ID" value="VDP68516.1"/>
    <property type="molecule type" value="Genomic_DNA"/>
</dbReference>
<keyword evidence="15" id="KW-1185">Reference proteome</keyword>
<dbReference type="PROSITE" id="PS00232">
    <property type="entry name" value="CADHERIN_1"/>
    <property type="match status" value="3"/>
</dbReference>
<dbReference type="GO" id="GO:0005509">
    <property type="term" value="F:calcium ion binding"/>
    <property type="evidence" value="ECO:0007669"/>
    <property type="project" value="UniProtKB-UniRule"/>
</dbReference>
<feature type="domain" description="Cadherin" evidence="13">
    <location>
        <begin position="172"/>
        <end position="319"/>
    </location>
</feature>
<dbReference type="Proteomes" id="UP000272942">
    <property type="component" value="Unassembled WGS sequence"/>
</dbReference>
<gene>
    <name evidence="14" type="ORF">ECPE_LOCUS3132</name>
</gene>
<keyword evidence="2" id="KW-1003">Cell membrane</keyword>
<reference evidence="16" key="1">
    <citation type="submission" date="2016-06" db="UniProtKB">
        <authorList>
            <consortium name="WormBaseParasite"/>
        </authorList>
    </citation>
    <scope>IDENTIFICATION</scope>
</reference>
<dbReference type="PANTHER" id="PTHR24028">
    <property type="entry name" value="CADHERIN-87A"/>
    <property type="match status" value="1"/>
</dbReference>
<dbReference type="SMART" id="SM00112">
    <property type="entry name" value="CA"/>
    <property type="match status" value="5"/>
</dbReference>
<dbReference type="GO" id="GO:0007156">
    <property type="term" value="P:homophilic cell adhesion via plasma membrane adhesion molecules"/>
    <property type="evidence" value="ECO:0007669"/>
    <property type="project" value="InterPro"/>
</dbReference>
<keyword evidence="8" id="KW-1133">Transmembrane helix</keyword>
<evidence type="ECO:0000256" key="3">
    <source>
        <dbReference type="ARBA" id="ARBA00022692"/>
    </source>
</evidence>
<dbReference type="InterPro" id="IPR020894">
    <property type="entry name" value="Cadherin_CS"/>
</dbReference>
<keyword evidence="6 11" id="KW-0106">Calcium</keyword>
<dbReference type="PANTHER" id="PTHR24028:SF146">
    <property type="entry name" value="CADHERIN 96CB, ISOFORM D-RELATED"/>
    <property type="match status" value="1"/>
</dbReference>
<protein>
    <submittedName>
        <fullName evidence="16">Protocadherin-1</fullName>
    </submittedName>
</protein>
<dbReference type="AlphaFoldDB" id="A0A183A847"/>
<evidence type="ECO:0000313" key="15">
    <source>
        <dbReference type="Proteomes" id="UP000272942"/>
    </source>
</evidence>
<dbReference type="FunFam" id="2.60.40.60:FF:000005">
    <property type="entry name" value="Protocadherin 9"/>
    <property type="match status" value="1"/>
</dbReference>
<organism evidence="16">
    <name type="scientific">Echinostoma caproni</name>
    <dbReference type="NCBI Taxonomy" id="27848"/>
    <lineage>
        <taxon>Eukaryota</taxon>
        <taxon>Metazoa</taxon>
        <taxon>Spiralia</taxon>
        <taxon>Lophotrochozoa</taxon>
        <taxon>Platyhelminthes</taxon>
        <taxon>Trematoda</taxon>
        <taxon>Digenea</taxon>
        <taxon>Plagiorchiida</taxon>
        <taxon>Echinostomata</taxon>
        <taxon>Echinostomatoidea</taxon>
        <taxon>Echinostomatidae</taxon>
        <taxon>Echinostoma</taxon>
    </lineage>
</organism>